<evidence type="ECO:0000259" key="4">
    <source>
        <dbReference type="PROSITE" id="PS51747"/>
    </source>
</evidence>
<dbReference type="InterPro" id="IPR016193">
    <property type="entry name" value="Cytidine_deaminase-like"/>
</dbReference>
<dbReference type="Proteomes" id="UP000701853">
    <property type="component" value="Chromosome 5"/>
</dbReference>
<dbReference type="SUPFAM" id="SSF53927">
    <property type="entry name" value="Cytidine deaminase-like"/>
    <property type="match status" value="1"/>
</dbReference>
<dbReference type="PANTHER" id="PTHR11079">
    <property type="entry name" value="CYTOSINE DEAMINASE FAMILY MEMBER"/>
    <property type="match status" value="1"/>
</dbReference>
<dbReference type="OrthoDB" id="3180714at2759"/>
<dbReference type="GO" id="GO:0002100">
    <property type="term" value="P:tRNA wobble adenosine to inosine editing"/>
    <property type="evidence" value="ECO:0007669"/>
    <property type="project" value="InterPro"/>
</dbReference>
<accession>A0A8J5Z3X1</accession>
<dbReference type="PANTHER" id="PTHR11079:SF156">
    <property type="entry name" value="INACTIVE TRNA-SPECIFIC ADENOSINE DEAMINASE-LIKE PROTEIN 3-RELATED"/>
    <property type="match status" value="1"/>
</dbReference>
<feature type="compositionally biased region" description="Polar residues" evidence="3">
    <location>
        <begin position="358"/>
        <end position="371"/>
    </location>
</feature>
<evidence type="ECO:0000256" key="1">
    <source>
        <dbReference type="ARBA" id="ARBA00022694"/>
    </source>
</evidence>
<dbReference type="PROSITE" id="PS51747">
    <property type="entry name" value="CYT_DCMP_DEAMINASES_2"/>
    <property type="match status" value="1"/>
</dbReference>
<proteinExistence type="inferred from homology"/>
<feature type="domain" description="CMP/dCMP-type deaminase" evidence="4">
    <location>
        <begin position="320"/>
        <end position="422"/>
    </location>
</feature>
<dbReference type="AlphaFoldDB" id="A0A8J5Z3X1"/>
<evidence type="ECO:0000313" key="5">
    <source>
        <dbReference type="EMBL" id="KAG8493753.1"/>
    </source>
</evidence>
<name>A0A8J5Z3X1_9ROSI</name>
<sequence>MQPVLFYFVTLQLQQSSRDFGQHNFAEVEILEPAALLEKPILLQQIIHIPPNSPVSPTHQPTEKVYAALIEPKHANTIIRRLNQIAPLQNLQHLKRIQKKQLQGGKPELYVVLCLASENETKSNRMPPDVEDIVNSYHLTPFITEVNKYAALSKEEWEEQCKLWPASYHPPTYNIPGITGFSEEDSKAVFNFMKSTVELAKSGDHLIVNAAMIVDPLAGQIIASACDEVCSWHNGTSKAKTETCDFKQLEGFTSHVDVNITAKDITFLSNGSANNLQQCYKAVSCLNPWWFAQQSFHSSPCYCHPLRHAAIVAIEASAARDRHLFPGSGNNEKSYGVDCNSSSSGSLAKRQRVDLENVKNSGEQDATTEGSNSLGRPYLCTGYDIYLIWEPCAMCAMALVHQRIRRIFYALPNPETGALGSVHRLQGEKSLNHHYAVFRVVMPELEFPKKQGYASFSRKK</sequence>
<feature type="region of interest" description="Disordered" evidence="3">
    <location>
        <begin position="335"/>
        <end position="371"/>
    </location>
</feature>
<dbReference type="GO" id="GO:0046872">
    <property type="term" value="F:metal ion binding"/>
    <property type="evidence" value="ECO:0007669"/>
    <property type="project" value="UniProtKB-KW"/>
</dbReference>
<organism evidence="5 6">
    <name type="scientific">Gossypium anomalum</name>
    <dbReference type="NCBI Taxonomy" id="47600"/>
    <lineage>
        <taxon>Eukaryota</taxon>
        <taxon>Viridiplantae</taxon>
        <taxon>Streptophyta</taxon>
        <taxon>Embryophyta</taxon>
        <taxon>Tracheophyta</taxon>
        <taxon>Spermatophyta</taxon>
        <taxon>Magnoliopsida</taxon>
        <taxon>eudicotyledons</taxon>
        <taxon>Gunneridae</taxon>
        <taxon>Pentapetalae</taxon>
        <taxon>rosids</taxon>
        <taxon>malvids</taxon>
        <taxon>Malvales</taxon>
        <taxon>Malvaceae</taxon>
        <taxon>Malvoideae</taxon>
        <taxon>Gossypium</taxon>
    </lineage>
</organism>
<gene>
    <name evidence="5" type="ORF">CXB51_011176</name>
</gene>
<dbReference type="GO" id="GO:0005634">
    <property type="term" value="C:nucleus"/>
    <property type="evidence" value="ECO:0007669"/>
    <property type="project" value="TreeGrafter"/>
</dbReference>
<keyword evidence="1" id="KW-0819">tRNA processing</keyword>
<dbReference type="EMBL" id="JAHUZN010000005">
    <property type="protein sequence ID" value="KAG8493753.1"/>
    <property type="molecule type" value="Genomic_DNA"/>
</dbReference>
<evidence type="ECO:0000256" key="2">
    <source>
        <dbReference type="ARBA" id="ARBA00038160"/>
    </source>
</evidence>
<comment type="similarity">
    <text evidence="2">Belongs to the cytidine and deoxycytidylate deaminase family. ADAT3 subfamily.</text>
</comment>
<reference evidence="5 6" key="1">
    <citation type="journal article" date="2021" name="bioRxiv">
        <title>The Gossypium anomalum genome as a resource for cotton improvement and evolutionary analysis of hybrid incompatibility.</title>
        <authorList>
            <person name="Grover C.E."/>
            <person name="Yuan D."/>
            <person name="Arick M.A."/>
            <person name="Miller E.R."/>
            <person name="Hu G."/>
            <person name="Peterson D.G."/>
            <person name="Wendel J.F."/>
            <person name="Udall J.A."/>
        </authorList>
    </citation>
    <scope>NUCLEOTIDE SEQUENCE [LARGE SCALE GENOMIC DNA]</scope>
    <source>
        <strain evidence="5">JFW-Udall</strain>
        <tissue evidence="5">Leaf</tissue>
    </source>
</reference>
<evidence type="ECO:0000313" key="6">
    <source>
        <dbReference type="Proteomes" id="UP000701853"/>
    </source>
</evidence>
<dbReference type="InterPro" id="IPR002125">
    <property type="entry name" value="CMP_dCMP_dom"/>
</dbReference>
<feature type="compositionally biased region" description="Polar residues" evidence="3">
    <location>
        <begin position="335"/>
        <end position="346"/>
    </location>
</feature>
<protein>
    <recommendedName>
        <fullName evidence="4">CMP/dCMP-type deaminase domain-containing protein</fullName>
    </recommendedName>
</protein>
<evidence type="ECO:0000256" key="3">
    <source>
        <dbReference type="SAM" id="MobiDB-lite"/>
    </source>
</evidence>
<dbReference type="GO" id="GO:0052717">
    <property type="term" value="F:tRNA-specific adenosine-34 deaminase activity"/>
    <property type="evidence" value="ECO:0007669"/>
    <property type="project" value="UniProtKB-EC"/>
</dbReference>
<dbReference type="Gene3D" id="3.40.140.10">
    <property type="entry name" value="Cytidine Deaminase, domain 2"/>
    <property type="match status" value="1"/>
</dbReference>
<dbReference type="GO" id="GO:0005737">
    <property type="term" value="C:cytoplasm"/>
    <property type="evidence" value="ECO:0007669"/>
    <property type="project" value="TreeGrafter"/>
</dbReference>
<keyword evidence="6" id="KW-1185">Reference proteome</keyword>
<comment type="caution">
    <text evidence="5">The sequence shown here is derived from an EMBL/GenBank/DDBJ whole genome shotgun (WGS) entry which is preliminary data.</text>
</comment>